<feature type="region of interest" description="Disordered" evidence="1">
    <location>
        <begin position="2180"/>
        <end position="2214"/>
    </location>
</feature>
<gene>
    <name evidence="2" type="ORF">BESB_026110</name>
</gene>
<feature type="compositionally biased region" description="Basic and acidic residues" evidence="1">
    <location>
        <begin position="1166"/>
        <end position="1183"/>
    </location>
</feature>
<feature type="region of interest" description="Disordered" evidence="1">
    <location>
        <begin position="540"/>
        <end position="597"/>
    </location>
</feature>
<feature type="region of interest" description="Disordered" evidence="1">
    <location>
        <begin position="1162"/>
        <end position="1200"/>
    </location>
</feature>
<feature type="compositionally biased region" description="Basic and acidic residues" evidence="1">
    <location>
        <begin position="2189"/>
        <end position="2198"/>
    </location>
</feature>
<feature type="compositionally biased region" description="Basic and acidic residues" evidence="1">
    <location>
        <begin position="2313"/>
        <end position="2327"/>
    </location>
</feature>
<feature type="compositionally biased region" description="Basic and acidic residues" evidence="1">
    <location>
        <begin position="560"/>
        <end position="573"/>
    </location>
</feature>
<feature type="region of interest" description="Disordered" evidence="1">
    <location>
        <begin position="2249"/>
        <end position="2341"/>
    </location>
</feature>
<dbReference type="EMBL" id="NWUJ01000014">
    <property type="protein sequence ID" value="PFH31637.1"/>
    <property type="molecule type" value="Genomic_DNA"/>
</dbReference>
<feature type="compositionally biased region" description="Basic and acidic residues" evidence="1">
    <location>
        <begin position="1713"/>
        <end position="1726"/>
    </location>
</feature>
<feature type="region of interest" description="Disordered" evidence="1">
    <location>
        <begin position="1063"/>
        <end position="1148"/>
    </location>
</feature>
<feature type="compositionally biased region" description="Basic and acidic residues" evidence="1">
    <location>
        <begin position="1635"/>
        <end position="1644"/>
    </location>
</feature>
<organism evidence="2 3">
    <name type="scientific">Besnoitia besnoiti</name>
    <name type="common">Apicomplexan protozoan</name>
    <dbReference type="NCBI Taxonomy" id="94643"/>
    <lineage>
        <taxon>Eukaryota</taxon>
        <taxon>Sar</taxon>
        <taxon>Alveolata</taxon>
        <taxon>Apicomplexa</taxon>
        <taxon>Conoidasida</taxon>
        <taxon>Coccidia</taxon>
        <taxon>Eucoccidiorida</taxon>
        <taxon>Eimeriorina</taxon>
        <taxon>Sarcocystidae</taxon>
        <taxon>Besnoitia</taxon>
    </lineage>
</organism>
<feature type="compositionally biased region" description="Gly residues" evidence="1">
    <location>
        <begin position="2262"/>
        <end position="2271"/>
    </location>
</feature>
<feature type="compositionally biased region" description="Basic and acidic residues" evidence="1">
    <location>
        <begin position="2276"/>
        <end position="2295"/>
    </location>
</feature>
<feature type="compositionally biased region" description="Low complexity" evidence="1">
    <location>
        <begin position="2205"/>
        <end position="2214"/>
    </location>
</feature>
<feature type="region of interest" description="Disordered" evidence="1">
    <location>
        <begin position="1269"/>
        <end position="1302"/>
    </location>
</feature>
<dbReference type="GeneID" id="40307663"/>
<feature type="compositionally biased region" description="Basic and acidic residues" evidence="1">
    <location>
        <begin position="1219"/>
        <end position="1231"/>
    </location>
</feature>
<evidence type="ECO:0000256" key="1">
    <source>
        <dbReference type="SAM" id="MobiDB-lite"/>
    </source>
</evidence>
<feature type="region of interest" description="Disordered" evidence="1">
    <location>
        <begin position="2044"/>
        <end position="2135"/>
    </location>
</feature>
<feature type="region of interest" description="Disordered" evidence="1">
    <location>
        <begin position="1808"/>
        <end position="1846"/>
    </location>
</feature>
<feature type="region of interest" description="Disordered" evidence="1">
    <location>
        <begin position="935"/>
        <end position="978"/>
    </location>
</feature>
<feature type="compositionally biased region" description="Low complexity" evidence="1">
    <location>
        <begin position="1352"/>
        <end position="1377"/>
    </location>
</feature>
<feature type="compositionally biased region" description="Acidic residues" evidence="1">
    <location>
        <begin position="585"/>
        <end position="596"/>
    </location>
</feature>
<dbReference type="OrthoDB" id="10474386at2759"/>
<feature type="compositionally biased region" description="Basic and acidic residues" evidence="1">
    <location>
        <begin position="1823"/>
        <end position="1840"/>
    </location>
</feature>
<keyword evidence="3" id="KW-1185">Reference proteome</keyword>
<evidence type="ECO:0000313" key="3">
    <source>
        <dbReference type="Proteomes" id="UP000224006"/>
    </source>
</evidence>
<feature type="compositionally biased region" description="Low complexity" evidence="1">
    <location>
        <begin position="881"/>
        <end position="897"/>
    </location>
</feature>
<feature type="compositionally biased region" description="Basic and acidic residues" evidence="1">
    <location>
        <begin position="942"/>
        <end position="969"/>
    </location>
</feature>
<feature type="compositionally biased region" description="Polar residues" evidence="1">
    <location>
        <begin position="1583"/>
        <end position="1594"/>
    </location>
</feature>
<feature type="region of interest" description="Disordered" evidence="1">
    <location>
        <begin position="1352"/>
        <end position="1504"/>
    </location>
</feature>
<dbReference type="RefSeq" id="XP_029215646.1">
    <property type="nucleotide sequence ID" value="XM_029361291.1"/>
</dbReference>
<dbReference type="KEGG" id="bbes:BESB_026110"/>
<feature type="compositionally biased region" description="Basic and acidic residues" evidence="1">
    <location>
        <begin position="1651"/>
        <end position="1660"/>
    </location>
</feature>
<feature type="region of interest" description="Disordered" evidence="1">
    <location>
        <begin position="1926"/>
        <end position="1950"/>
    </location>
</feature>
<name>A0A2A9M7L2_BESBE</name>
<feature type="region of interest" description="Disordered" evidence="1">
    <location>
        <begin position="480"/>
        <end position="521"/>
    </location>
</feature>
<feature type="region of interest" description="Disordered" evidence="1">
    <location>
        <begin position="144"/>
        <end position="178"/>
    </location>
</feature>
<feature type="compositionally biased region" description="Basic and acidic residues" evidence="1">
    <location>
        <begin position="1611"/>
        <end position="1624"/>
    </location>
</feature>
<dbReference type="Proteomes" id="UP000224006">
    <property type="component" value="Unassembled WGS sequence"/>
</dbReference>
<sequence length="2427" mass="254716">MAALCGVSGSPSGRWRLPFLRPHYSGADRSGARARDAASEAVRVLSSLRRFPEFPRQDNASPPGAGGLRGGCDADPAFLASAWLPVSCSFSVSTWSPAVLSRLLVRLLEAGGISPPSSFPPSSFASASSAPASSAPFFAAEAGGAAQRASAQGEEGLKEGGMERMDPRRGRWGGDETRRAGRVASSLCPAVARASLQICRAVLFAFHAALRRSALSGDSGKLLRPPASLPLTPQQAEAGAFAHAQVAAQMARHFAGVSLLIADRPGDAGGAYGRDRGLRGAAAFIPLFRLEDEEARAEATHALAVAAESAASAVQRLATVVAPPSRARLPSPFFSRGGTLEVVGAAPSIGKRREMSCSSAETVFILGKAYSWRGDSPRERGGGAQAVSGGNKVIHEAAAKAESLSRDADEGGSRAEGKDALRGLSESLRLACDEGDLLCAQLNALTQLILFCAQVETPLAALAVKERAWDPACARGDKCRVAEKASRSEEEGKPRGDRRLRPRPACPSADGGRGASDGGLCFSHSEEEAELPAARVCGETAKPWEGRGGGRRSASAGQKEVQRTRPRPCEHTRQARRLAPAAPSEGDEADSAEEDTAERLSWRAELRSGFAREASRLAGLAQALKDRLVWLITAEALQMIKSHSCVLYVPLADVFGSLLSPSRLSAAPSLLSASLRLLPQCGAAVWDAAWTRVGQALVHAVLHTSFSSRDVSSPLWPFFARDEDPQVGGSASFLPSLIGTAGGPSRFPRALARFASTARVLLVAYFTAPPSSLAPAFAGRMSSGLSPSSPAGSGLHDGEARRGRSCFSVLSIHRSVALLQDLEAFLRAPADRVVSPLSHILKSHFPCFSHAFPAGASEESSRWLLSPAASLVATSVPPTPAGHSGAWGRHAAAAGARQNGSEVRLGSLPRASTSPWASCLPFGLECRRGAPTDADLAAASRADPRPAREDEERGAGADWGRWRQPERRARGASPSKGSAKLLEASLAKEVQAARVVESLLRCGLKAEKFAADLLRLRPDLPRPAQEAVLAEVCDALACGRRQAAHALAEARRARAVVETLCGRGDSEGRAPGSSCESEATWEDRQPEAAARGESTCARKGRGEKTTQASRSQPCAAQDGRPLSAVDQQPTANAAEMTAGGGAPSGEAAVQQWERTKETLMTVAETAPDRPATEKEGEEIDRSGTRGRSAHGGAEQRRKEARLSLVRLREAQAAVATMRHRSDASKEDRGEANEGDLTPAQRPGAEREEALHAWSPPHLEERDTPMAWSAAAGNAKHRDVGGDREARSGISSPAAKDEETSENGICESACSCLNEDTFSSSAGFPARSASDPVVKGSGPAAFLPSPCSMSLSAASPVSSHLASRSTMAALSSPLSVAPLPSPGGQARARGPKSPKSPFPDEHEPAASSASPASSSSEGGLPWCIASASPARRPPRPGPAGSLSSLSTTGCHSGDSRASTAEVVGPSPRRGDAPEGPEGPRRAEGEFRAAETQVEEHWGSPWAGGERGEVAVAAKTGRCSVQPGVEASKGASSAVSPALRRAWGWMWRSREENERRAKAVASSIVAPLLAALAPKAGGTPERMNVPTSVFSQLSFSDSEEDSATDPSSEEGSEQCRRPDFDTRSGEELYGEAPGAEQEGRAREKARLLGKAPTGRDEEEKHTWAGYPASAVLPRGRDSHVTSRRTHAGSPSWRANAGREEEEEAAEAAGVPVHFARRETRQSTAERDEACDFPRKSLAGFVWHRGTLPPGAAALLPSPFASFFAHMQASTDSPSPSHALALFLAASPFVSSLASSSEACGLPASSAEKEESGRWCAGPALPGATGRERLAPGRQPQEAREGATEEDEGLHRKWWRLDGPLLRISSCPSELFPEAALHLSDLCCVLEADEGSEATDGGREEGRGCQGCARCRPTLAATAASVARRVGAATQKRGRGAGEAGPADLGLAQGEQDDEGETLWHELEYEWVEAQEAVTKNPSCRLVLTFWDGVRAPVVVFFSSPRRRRLWAQTLSAGIASASACLWRRGISAGASLSDVASPGCFSSSVSLSSSSSPSSGGGGGATRSSLPSSCVPEMPPQTRGRGRKPIRERLARASGDGGQENGVDSWTRPSMGRGRPRASSSSSSVKETRQPFPRSASAFRRPTGPCFFVYSERPYAKSGGTVFYFPSPLFFSLFSKPASQGVTSSLPRPALDPRHPSVCEDRDEESASSSPLSASAEGASHSCVVAEALHQFRSLLGLQRPRGLFCTLRSESEARGASPRRKGGGSASWGGGSASWPSRERRASPRGGEAHAERGLPEGRGQLGEGRGLPRKGRHEPGGEAAESRERSRLSQSGARRSWGTPAPSMCLRSQLVAGGGESEFVMPDSPPRVRASELCPPHTDTPAEGEADSGWVFVEETLHRSGLVPDDGDDTSSLSPSSSLAALHVLGL</sequence>
<feature type="compositionally biased region" description="Basic and acidic residues" evidence="1">
    <location>
        <begin position="480"/>
        <end position="499"/>
    </location>
</feature>
<protein>
    <submittedName>
        <fullName evidence="2">Uncharacterized protein</fullName>
    </submittedName>
</protein>
<reference evidence="2 3" key="1">
    <citation type="submission" date="2017-09" db="EMBL/GenBank/DDBJ databases">
        <title>Genome sequencing of Besnoitia besnoiti strain Bb-Ger1.</title>
        <authorList>
            <person name="Schares G."/>
            <person name="Venepally P."/>
            <person name="Lorenzi H.A."/>
        </authorList>
    </citation>
    <scope>NUCLEOTIDE SEQUENCE [LARGE SCALE GENOMIC DNA]</scope>
    <source>
        <strain evidence="2 3">Bb-Ger1</strain>
    </source>
</reference>
<evidence type="ECO:0000313" key="2">
    <source>
        <dbReference type="EMBL" id="PFH31637.1"/>
    </source>
</evidence>
<feature type="region of interest" description="Disordered" evidence="1">
    <location>
        <begin position="1320"/>
        <end position="1340"/>
    </location>
</feature>
<feature type="region of interest" description="Disordered" evidence="1">
    <location>
        <begin position="876"/>
        <end position="912"/>
    </location>
</feature>
<accession>A0A2A9M7L2</accession>
<proteinExistence type="predicted"/>
<feature type="region of interest" description="Disordered" evidence="1">
    <location>
        <begin position="1213"/>
        <end position="1248"/>
    </location>
</feature>
<feature type="compositionally biased region" description="Basic and acidic residues" evidence="1">
    <location>
        <begin position="1467"/>
        <end position="1496"/>
    </location>
</feature>
<feature type="compositionally biased region" description="Acidic residues" evidence="1">
    <location>
        <begin position="1595"/>
        <end position="1610"/>
    </location>
</feature>
<feature type="region of interest" description="Disordered" evidence="1">
    <location>
        <begin position="2356"/>
        <end position="2388"/>
    </location>
</feature>
<feature type="region of interest" description="Disordered" evidence="1">
    <location>
        <begin position="1574"/>
        <end position="1726"/>
    </location>
</feature>
<feature type="compositionally biased region" description="Basic and acidic residues" evidence="1">
    <location>
        <begin position="155"/>
        <end position="178"/>
    </location>
</feature>
<feature type="compositionally biased region" description="Polar residues" evidence="1">
    <location>
        <begin position="1105"/>
        <end position="1114"/>
    </location>
</feature>
<dbReference type="VEuPathDB" id="ToxoDB:BESB_026110"/>
<feature type="compositionally biased region" description="Polar residues" evidence="1">
    <location>
        <begin position="1446"/>
        <end position="1457"/>
    </location>
</feature>
<feature type="compositionally biased region" description="Basic and acidic residues" evidence="1">
    <location>
        <begin position="1275"/>
        <end position="1286"/>
    </location>
</feature>
<feature type="compositionally biased region" description="Low complexity" evidence="1">
    <location>
        <begin position="1404"/>
        <end position="1415"/>
    </location>
</feature>
<comment type="caution">
    <text evidence="2">The sequence shown here is derived from an EMBL/GenBank/DDBJ whole genome shotgun (WGS) entry which is preliminary data.</text>
</comment>